<organism evidence="1 3">
    <name type="scientific">Brenneria nigrifluens DSM 30175 = ATCC 13028</name>
    <dbReference type="NCBI Taxonomy" id="1121120"/>
    <lineage>
        <taxon>Bacteria</taxon>
        <taxon>Pseudomonadati</taxon>
        <taxon>Pseudomonadota</taxon>
        <taxon>Gammaproteobacteria</taxon>
        <taxon>Enterobacterales</taxon>
        <taxon>Pectobacteriaceae</taxon>
        <taxon>Brenneria</taxon>
    </lineage>
</organism>
<accession>A0A2U1UCH2</accession>
<dbReference type="EMBL" id="CP034036">
    <property type="protein sequence ID" value="QCR03635.1"/>
    <property type="molecule type" value="Genomic_DNA"/>
</dbReference>
<dbReference type="AlphaFoldDB" id="A0A2U1UCH2"/>
<evidence type="ECO:0000313" key="2">
    <source>
        <dbReference type="EMBL" id="QCR03635.1"/>
    </source>
</evidence>
<reference evidence="2 4" key="2">
    <citation type="submission" date="2018-11" db="EMBL/GenBank/DDBJ databases">
        <title>Genome sequences of Brenneria nigrifluens and Brenneria rubrifaciens.</title>
        <authorList>
            <person name="Poret-Peterson A.T."/>
            <person name="McClean A.E."/>
            <person name="Kluepfel D.A."/>
        </authorList>
    </citation>
    <scope>NUCLEOTIDE SEQUENCE [LARGE SCALE GENOMIC DNA]</scope>
    <source>
        <strain evidence="2 4">ATCC 13028</strain>
    </source>
</reference>
<dbReference type="Proteomes" id="UP000295985">
    <property type="component" value="Unassembled WGS sequence"/>
</dbReference>
<gene>
    <name evidence="1" type="ORF">DDT54_22240</name>
    <name evidence="2" type="ORF">EH206_05125</name>
</gene>
<evidence type="ECO:0000313" key="1">
    <source>
        <dbReference type="EMBL" id="PWC19358.1"/>
    </source>
</evidence>
<evidence type="ECO:0000313" key="3">
    <source>
        <dbReference type="Proteomes" id="UP000295985"/>
    </source>
</evidence>
<protein>
    <submittedName>
        <fullName evidence="1">Uncharacterized protein</fullName>
    </submittedName>
</protein>
<dbReference type="EMBL" id="QDKK01000056">
    <property type="protein sequence ID" value="PWC19358.1"/>
    <property type="molecule type" value="Genomic_DNA"/>
</dbReference>
<sequence length="96" mass="11266">MNMKDLKLTIFNSLLENVNNNVRTLAYDYYDNKIIIYGYLDTDPDDDDYEVIDIAISEIMASYPDLESQEINLVKSYEPIGKLKPYKGWVFVRNEN</sequence>
<dbReference type="OrthoDB" id="9182495at2"/>
<evidence type="ECO:0000313" key="4">
    <source>
        <dbReference type="Proteomes" id="UP000303847"/>
    </source>
</evidence>
<proteinExistence type="predicted"/>
<dbReference type="Pfam" id="PF26541">
    <property type="entry name" value="MafI2"/>
    <property type="match status" value="1"/>
</dbReference>
<dbReference type="InterPro" id="IPR058702">
    <property type="entry name" value="MafI2-like"/>
</dbReference>
<keyword evidence="4" id="KW-1185">Reference proteome</keyword>
<dbReference type="Proteomes" id="UP000303847">
    <property type="component" value="Chromosome"/>
</dbReference>
<name>A0A2U1UCH2_9GAMM</name>
<dbReference type="RefSeq" id="WP_009111740.1">
    <property type="nucleotide sequence ID" value="NZ_CP034036.1"/>
</dbReference>
<reference evidence="1 3" key="1">
    <citation type="submission" date="2018-04" db="EMBL/GenBank/DDBJ databases">
        <title>Brenneria corticis sp.nov.</title>
        <authorList>
            <person name="Li Y."/>
        </authorList>
    </citation>
    <scope>NUCLEOTIDE SEQUENCE [LARGE SCALE GENOMIC DNA]</scope>
    <source>
        <strain evidence="1 3">LMG 2694</strain>
    </source>
</reference>